<name>A0A9E4KBU3_9GAMM</name>
<comment type="caution">
    <text evidence="1">The sequence shown here is derived from an EMBL/GenBank/DDBJ whole genome shotgun (WGS) entry which is preliminary data.</text>
</comment>
<dbReference type="AlphaFoldDB" id="A0A9E4KBU3"/>
<dbReference type="Proteomes" id="UP000886667">
    <property type="component" value="Unassembled WGS sequence"/>
</dbReference>
<accession>A0A9E4KBU3</accession>
<gene>
    <name evidence="1" type="ORF">JAZ07_05750</name>
</gene>
<dbReference type="EMBL" id="JAEPCM010000186">
    <property type="protein sequence ID" value="MCG7945837.1"/>
    <property type="molecule type" value="Genomic_DNA"/>
</dbReference>
<proteinExistence type="predicted"/>
<organism evidence="1 2">
    <name type="scientific">Candidatus Thiodiazotropha taylori</name>
    <dbReference type="NCBI Taxonomy" id="2792791"/>
    <lineage>
        <taxon>Bacteria</taxon>
        <taxon>Pseudomonadati</taxon>
        <taxon>Pseudomonadota</taxon>
        <taxon>Gammaproteobacteria</taxon>
        <taxon>Chromatiales</taxon>
        <taxon>Sedimenticolaceae</taxon>
        <taxon>Candidatus Thiodiazotropha</taxon>
    </lineage>
</organism>
<evidence type="ECO:0000313" key="2">
    <source>
        <dbReference type="Proteomes" id="UP000886667"/>
    </source>
</evidence>
<reference evidence="1" key="1">
    <citation type="journal article" date="2021" name="Proc. Natl. Acad. Sci. U.S.A.">
        <title>Global biogeography of chemosynthetic symbionts reveals both localized and globally distributed symbiont groups. .</title>
        <authorList>
            <person name="Osvatic J.T."/>
            <person name="Wilkins L.G.E."/>
            <person name="Leibrecht L."/>
            <person name="Leray M."/>
            <person name="Zauner S."/>
            <person name="Polzin J."/>
            <person name="Camacho Y."/>
            <person name="Gros O."/>
            <person name="van Gils J.A."/>
            <person name="Eisen J.A."/>
            <person name="Petersen J.M."/>
            <person name="Yuen B."/>
        </authorList>
    </citation>
    <scope>NUCLEOTIDE SEQUENCE</scope>
    <source>
        <strain evidence="1">MAGclacostrist064TRANS</strain>
    </source>
</reference>
<sequence length="64" mass="7606">MTKCTKTEEQKKVHERIKNFKNEFINLKASFDKISHDESSMRIAQDRFNEATMWLNRALNMPSS</sequence>
<evidence type="ECO:0000313" key="1">
    <source>
        <dbReference type="EMBL" id="MCG7945837.1"/>
    </source>
</evidence>
<protein>
    <submittedName>
        <fullName evidence="1">Uncharacterized protein</fullName>
    </submittedName>
</protein>